<evidence type="ECO:0008006" key="3">
    <source>
        <dbReference type="Google" id="ProtNLM"/>
    </source>
</evidence>
<keyword evidence="2" id="KW-1185">Reference proteome</keyword>
<name>A0ABT7H937_9GAMM</name>
<evidence type="ECO:0000313" key="1">
    <source>
        <dbReference type="EMBL" id="MDK9556071.1"/>
    </source>
</evidence>
<proteinExistence type="predicted"/>
<gene>
    <name evidence="1" type="ORF">QQF73_00440</name>
</gene>
<dbReference type="RefSeq" id="WP_285366824.1">
    <property type="nucleotide sequence ID" value="NZ_JASSQD010000001.1"/>
</dbReference>
<organism evidence="1 2">
    <name type="scientific">Marinobacter albus</name>
    <dbReference type="NCBI Taxonomy" id="3030833"/>
    <lineage>
        <taxon>Bacteria</taxon>
        <taxon>Pseudomonadati</taxon>
        <taxon>Pseudomonadota</taxon>
        <taxon>Gammaproteobacteria</taxon>
        <taxon>Pseudomonadales</taxon>
        <taxon>Marinobacteraceae</taxon>
        <taxon>Marinobacter</taxon>
    </lineage>
</organism>
<evidence type="ECO:0000313" key="2">
    <source>
        <dbReference type="Proteomes" id="UP001223547"/>
    </source>
</evidence>
<protein>
    <recommendedName>
        <fullName evidence="3">Nitroreductase domain-containing protein</fullName>
    </recommendedName>
</protein>
<comment type="caution">
    <text evidence="1">The sequence shown here is derived from an EMBL/GenBank/DDBJ whole genome shotgun (WGS) entry which is preliminary data.</text>
</comment>
<accession>A0ABT7H937</accession>
<sequence>MSLEIQKMPTLGYFNKIICDSLGLWSSDLKDIYFDVPANEEERKKALQDAFCVTKKDDDTYGTLSELISVTSEISPGQKEIVRKNKTIQSHINYFSKEDFASYDELVDFKGYIKVVIEDVYKSSELSDFAYKIYESSIMYYREFVREHAAKPRTYLDSYIFFVKSILIDLIESLSNDVSINKNHLSGNVNGESNDWPLRTFVDSVTERCGVSLHRLHQFHDFKLNHKNYSDKAIWNEDLSSQSINTRSKQVIGRLNKNNKIKWNGFYSIINPLLQLLPADIDEASFEVKAYSAFVVHNINRHLRELPSKDIYTKNKLWDWNYPMLTSGNNYFPVSDQLDLIVNDEEVIDGQKIQASMQRYHELIKNLRLLSYSIIGALEVPSTLEFLYSKNSMDDPIEAMFKTSAEVPIWICEWNRARISVSSSDAASALHHYKNSLESAKYSAGPLFIILYTEICAFCKHQYKELKKNNEEHLFDRFYEPLGAEAAKYAILIGYAPGTSRDPKTLIPRSTSPKKSAFLMYKIDLKMKAIT</sequence>
<dbReference type="Proteomes" id="UP001223547">
    <property type="component" value="Unassembled WGS sequence"/>
</dbReference>
<reference evidence="1 2" key="1">
    <citation type="submission" date="2023-05" db="EMBL/GenBank/DDBJ databases">
        <title>Marinobacter albus sp. nov., a marine bacterium isolated from sand in a coastal intertidal zone of huludao.</title>
        <authorList>
            <person name="Deng T."/>
        </authorList>
    </citation>
    <scope>NUCLEOTIDE SEQUENCE [LARGE SCALE GENOMIC DNA]</scope>
    <source>
        <strain evidence="1 2">M216</strain>
    </source>
</reference>
<dbReference type="EMBL" id="JASSQD010000001">
    <property type="protein sequence ID" value="MDK9556071.1"/>
    <property type="molecule type" value="Genomic_DNA"/>
</dbReference>